<sequence length="467" mass="51304">MDQMYLGSGLLATKDMDVMLLAGSTVGGGSTINWSASIQTPQHVLKEWSESYKLELFESEFYKGAMKIHGLQRWEEKKGTGETWLVDLVKSENGAILPECEALEVIYEKKNDNSGKNKAIGVTLAFQNSEGVREICMVKSKVTVIACGALSTPSLLKLSGFEFPVALSTVRCTHSSAHALSPAIQSDTNTSVLHIPDEKLEGVEENLEKVIYSCQFFAILAVGGCSCVIESFQVYFASRAKVIVHLVEAIGTTKMVGNNYCERAKHQHRTCYGDASSHREGKKGVMENHQFIYPILISFVTALGLISISLCIAAEFKKTKKEDLRFDRELCYLPGSVAFELGIVALICLLIAQVIGNLLICTIFFSRDHRNNSKAKKKSTINGFICVLSWMSFVIAIILIGTGSSMSKSQPLGEGWIDGECYIVKDGVYIISAILVFVTLSSTLGSLILKIKKKNQVETRWQVTSTS</sequence>
<evidence type="ECO:0000256" key="3">
    <source>
        <dbReference type="ARBA" id="ARBA00022827"/>
    </source>
</evidence>
<dbReference type="Proteomes" id="UP001152561">
    <property type="component" value="Unassembled WGS sequence"/>
</dbReference>
<dbReference type="SUPFAM" id="SSF51905">
    <property type="entry name" value="FAD/NAD(P)-binding domain"/>
    <property type="match status" value="1"/>
</dbReference>
<evidence type="ECO:0000313" key="8">
    <source>
        <dbReference type="Proteomes" id="UP001152561"/>
    </source>
</evidence>
<keyword evidence="5" id="KW-1133">Transmembrane helix</keyword>
<keyword evidence="5" id="KW-0812">Transmembrane</keyword>
<dbReference type="Pfam" id="PF00732">
    <property type="entry name" value="GMC_oxred_N"/>
    <property type="match status" value="2"/>
</dbReference>
<feature type="transmembrane region" description="Helical" evidence="5">
    <location>
        <begin position="427"/>
        <end position="449"/>
    </location>
</feature>
<dbReference type="PANTHER" id="PTHR46056:SF4">
    <property type="entry name" value="LONG-CHAIN-ALCOHOL OXIDASE FAO4A"/>
    <property type="match status" value="1"/>
</dbReference>
<keyword evidence="5" id="KW-0472">Membrane</keyword>
<reference evidence="8" key="1">
    <citation type="journal article" date="2023" name="Proc. Natl. Acad. Sci. U.S.A.">
        <title>Genomic and structural basis for evolution of tropane alkaloid biosynthesis.</title>
        <authorList>
            <person name="Wanga Y.-J."/>
            <person name="Taina T."/>
            <person name="Yua J.-Y."/>
            <person name="Lia J."/>
            <person name="Xua B."/>
            <person name="Chenc J."/>
            <person name="D'Auriad J.C."/>
            <person name="Huanga J.-P."/>
            <person name="Huanga S.-X."/>
        </authorList>
    </citation>
    <scope>NUCLEOTIDE SEQUENCE [LARGE SCALE GENOMIC DNA]</scope>
    <source>
        <strain evidence="8">cv. KIB-2019</strain>
    </source>
</reference>
<dbReference type="AlphaFoldDB" id="A0A9Q1QUG0"/>
<feature type="domain" description="Glucose-methanol-choline oxidoreductase N-terminal" evidence="6">
    <location>
        <begin position="72"/>
        <end position="161"/>
    </location>
</feature>
<dbReference type="GO" id="GO:0050660">
    <property type="term" value="F:flavin adenine dinucleotide binding"/>
    <property type="evidence" value="ECO:0007669"/>
    <property type="project" value="InterPro"/>
</dbReference>
<dbReference type="PANTHER" id="PTHR46056">
    <property type="entry name" value="LONG-CHAIN-ALCOHOL OXIDASE"/>
    <property type="match status" value="1"/>
</dbReference>
<evidence type="ECO:0000256" key="5">
    <source>
        <dbReference type="SAM" id="Phobius"/>
    </source>
</evidence>
<organism evidence="7 8">
    <name type="scientific">Anisodus acutangulus</name>
    <dbReference type="NCBI Taxonomy" id="402998"/>
    <lineage>
        <taxon>Eukaryota</taxon>
        <taxon>Viridiplantae</taxon>
        <taxon>Streptophyta</taxon>
        <taxon>Embryophyta</taxon>
        <taxon>Tracheophyta</taxon>
        <taxon>Spermatophyta</taxon>
        <taxon>Magnoliopsida</taxon>
        <taxon>eudicotyledons</taxon>
        <taxon>Gunneridae</taxon>
        <taxon>Pentapetalae</taxon>
        <taxon>asterids</taxon>
        <taxon>lamiids</taxon>
        <taxon>Solanales</taxon>
        <taxon>Solanaceae</taxon>
        <taxon>Solanoideae</taxon>
        <taxon>Hyoscyameae</taxon>
        <taxon>Anisodus</taxon>
    </lineage>
</organism>
<dbReference type="EMBL" id="JAJAGQ010000024">
    <property type="protein sequence ID" value="KAJ8526671.1"/>
    <property type="molecule type" value="Genomic_DNA"/>
</dbReference>
<proteinExistence type="inferred from homology"/>
<dbReference type="InterPro" id="IPR009606">
    <property type="entry name" value="DEAL/Modifying_wall_lignin1/2"/>
</dbReference>
<comment type="similarity">
    <text evidence="1">Belongs to the GMC oxidoreductase family.</text>
</comment>
<keyword evidence="8" id="KW-1185">Reference proteome</keyword>
<dbReference type="GO" id="GO:0016614">
    <property type="term" value="F:oxidoreductase activity, acting on CH-OH group of donors"/>
    <property type="evidence" value="ECO:0007669"/>
    <property type="project" value="InterPro"/>
</dbReference>
<feature type="transmembrane region" description="Helical" evidence="5">
    <location>
        <begin position="381"/>
        <end position="407"/>
    </location>
</feature>
<evidence type="ECO:0000256" key="4">
    <source>
        <dbReference type="ARBA" id="ARBA00023002"/>
    </source>
</evidence>
<evidence type="ECO:0000259" key="6">
    <source>
        <dbReference type="Pfam" id="PF00732"/>
    </source>
</evidence>
<protein>
    <recommendedName>
        <fullName evidence="6">Glucose-methanol-choline oxidoreductase N-terminal domain-containing protein</fullName>
    </recommendedName>
</protein>
<feature type="transmembrane region" description="Helical" evidence="5">
    <location>
        <begin position="216"/>
        <end position="236"/>
    </location>
</feature>
<accession>A0A9Q1QUG0</accession>
<dbReference type="OrthoDB" id="1877293at2759"/>
<feature type="domain" description="Glucose-methanol-choline oxidoreductase N-terminal" evidence="6">
    <location>
        <begin position="1"/>
        <end position="67"/>
    </location>
</feature>
<keyword evidence="3" id="KW-0274">FAD</keyword>
<evidence type="ECO:0000256" key="1">
    <source>
        <dbReference type="ARBA" id="ARBA00010790"/>
    </source>
</evidence>
<keyword evidence="4" id="KW-0560">Oxidoreductase</keyword>
<name>A0A9Q1QUG0_9SOLA</name>
<dbReference type="Gene3D" id="3.50.50.60">
    <property type="entry name" value="FAD/NAD(P)-binding domain"/>
    <property type="match status" value="1"/>
</dbReference>
<dbReference type="InterPro" id="IPR036188">
    <property type="entry name" value="FAD/NAD-bd_sf"/>
</dbReference>
<keyword evidence="2" id="KW-0285">Flavoprotein</keyword>
<feature type="transmembrane region" description="Helical" evidence="5">
    <location>
        <begin position="291"/>
        <end position="316"/>
    </location>
</feature>
<dbReference type="Pfam" id="PF06749">
    <property type="entry name" value="DUF1218"/>
    <property type="match status" value="1"/>
</dbReference>
<comment type="caution">
    <text evidence="7">The sequence shown here is derived from an EMBL/GenBank/DDBJ whole genome shotgun (WGS) entry which is preliminary data.</text>
</comment>
<gene>
    <name evidence="7" type="ORF">K7X08_029148</name>
</gene>
<dbReference type="InterPro" id="IPR000172">
    <property type="entry name" value="GMC_OxRdtase_N"/>
</dbReference>
<evidence type="ECO:0000313" key="7">
    <source>
        <dbReference type="EMBL" id="KAJ8526671.1"/>
    </source>
</evidence>
<feature type="transmembrane region" description="Helical" evidence="5">
    <location>
        <begin position="336"/>
        <end position="360"/>
    </location>
</feature>
<evidence type="ECO:0000256" key="2">
    <source>
        <dbReference type="ARBA" id="ARBA00022630"/>
    </source>
</evidence>